<keyword evidence="3" id="KW-1185">Reference proteome</keyword>
<protein>
    <submittedName>
        <fullName evidence="2">Uncharacterized protein</fullName>
    </submittedName>
</protein>
<dbReference type="Proteomes" id="UP000243579">
    <property type="component" value="Unassembled WGS sequence"/>
</dbReference>
<evidence type="ECO:0000313" key="2">
    <source>
        <dbReference type="EMBL" id="OQR99004.1"/>
    </source>
</evidence>
<sequence>MLHHASGLTPAPSELPVTSAQVVPRSALGATSAVPVPTGELTALHYGKRSKKLRARQHRKQAPASPAAPKPPASQMQAALKNELLLLCFQIELLKHLQAAEAS</sequence>
<dbReference type="AlphaFoldDB" id="A0A1V9ZLY2"/>
<evidence type="ECO:0000313" key="3">
    <source>
        <dbReference type="Proteomes" id="UP000243579"/>
    </source>
</evidence>
<dbReference type="EMBL" id="JNBR01000075">
    <property type="protein sequence ID" value="OQR99004.1"/>
    <property type="molecule type" value="Genomic_DNA"/>
</dbReference>
<gene>
    <name evidence="2" type="ORF">ACHHYP_07442</name>
</gene>
<name>A0A1V9ZLY2_ACHHY</name>
<accession>A0A1V9ZLY2</accession>
<comment type="caution">
    <text evidence="2">The sequence shown here is derived from an EMBL/GenBank/DDBJ whole genome shotgun (WGS) entry which is preliminary data.</text>
</comment>
<proteinExistence type="predicted"/>
<reference evidence="2 3" key="1">
    <citation type="journal article" date="2014" name="Genome Biol. Evol.">
        <title>The secreted proteins of Achlya hypogyna and Thraustotheca clavata identify the ancestral oomycete secretome and reveal gene acquisitions by horizontal gene transfer.</title>
        <authorList>
            <person name="Misner I."/>
            <person name="Blouin N."/>
            <person name="Leonard G."/>
            <person name="Richards T.A."/>
            <person name="Lane C.E."/>
        </authorList>
    </citation>
    <scope>NUCLEOTIDE SEQUENCE [LARGE SCALE GENOMIC DNA]</scope>
    <source>
        <strain evidence="2 3">ATCC 48635</strain>
    </source>
</reference>
<organism evidence="2 3">
    <name type="scientific">Achlya hypogyna</name>
    <name type="common">Oomycete</name>
    <name type="synonym">Protoachlya hypogyna</name>
    <dbReference type="NCBI Taxonomy" id="1202772"/>
    <lineage>
        <taxon>Eukaryota</taxon>
        <taxon>Sar</taxon>
        <taxon>Stramenopiles</taxon>
        <taxon>Oomycota</taxon>
        <taxon>Saprolegniomycetes</taxon>
        <taxon>Saprolegniales</taxon>
        <taxon>Achlyaceae</taxon>
        <taxon>Achlya</taxon>
    </lineage>
</organism>
<evidence type="ECO:0000256" key="1">
    <source>
        <dbReference type="SAM" id="MobiDB-lite"/>
    </source>
</evidence>
<feature type="compositionally biased region" description="Basic residues" evidence="1">
    <location>
        <begin position="46"/>
        <end position="61"/>
    </location>
</feature>
<feature type="region of interest" description="Disordered" evidence="1">
    <location>
        <begin position="41"/>
        <end position="76"/>
    </location>
</feature>